<feature type="domain" description="tRNA pseudouridylate synthase B C-terminal" evidence="7">
    <location>
        <begin position="185"/>
        <end position="243"/>
    </location>
</feature>
<evidence type="ECO:0000313" key="9">
    <source>
        <dbReference type="Proteomes" id="UP000315252"/>
    </source>
</evidence>
<dbReference type="GO" id="GO:0003723">
    <property type="term" value="F:RNA binding"/>
    <property type="evidence" value="ECO:0007669"/>
    <property type="project" value="InterPro"/>
</dbReference>
<dbReference type="AlphaFoldDB" id="A0A545TS06"/>
<gene>
    <name evidence="5 8" type="primary">truB</name>
    <name evidence="8" type="ORF">FKG95_14685</name>
</gene>
<protein>
    <recommendedName>
        <fullName evidence="5">tRNA pseudouridine synthase B</fullName>
        <ecNumber evidence="5">5.4.99.25</ecNumber>
    </recommendedName>
    <alternativeName>
        <fullName evidence="5">tRNA pseudouridine(55) synthase</fullName>
        <shortName evidence="5">Psi55 synthase</shortName>
    </alternativeName>
    <alternativeName>
        <fullName evidence="5">tRNA pseudouridylate synthase</fullName>
    </alternativeName>
    <alternativeName>
        <fullName evidence="5">tRNA-uridine isomerase</fullName>
    </alternativeName>
</protein>
<dbReference type="PANTHER" id="PTHR13767:SF2">
    <property type="entry name" value="PSEUDOURIDYLATE SYNTHASE TRUB1"/>
    <property type="match status" value="1"/>
</dbReference>
<dbReference type="GO" id="GO:0031119">
    <property type="term" value="P:tRNA pseudouridine synthesis"/>
    <property type="evidence" value="ECO:0007669"/>
    <property type="project" value="UniProtKB-UniRule"/>
</dbReference>
<dbReference type="InterPro" id="IPR020103">
    <property type="entry name" value="PsdUridine_synth_cat_dom_sf"/>
</dbReference>
<evidence type="ECO:0000256" key="1">
    <source>
        <dbReference type="ARBA" id="ARBA00000385"/>
    </source>
</evidence>
<dbReference type="GO" id="GO:1990481">
    <property type="term" value="P:mRNA pseudouridine synthesis"/>
    <property type="evidence" value="ECO:0007669"/>
    <property type="project" value="TreeGrafter"/>
</dbReference>
<comment type="catalytic activity">
    <reaction evidence="1 5">
        <text>uridine(55) in tRNA = pseudouridine(55) in tRNA</text>
        <dbReference type="Rhea" id="RHEA:42532"/>
        <dbReference type="Rhea" id="RHEA-COMP:10101"/>
        <dbReference type="Rhea" id="RHEA-COMP:10102"/>
        <dbReference type="ChEBI" id="CHEBI:65314"/>
        <dbReference type="ChEBI" id="CHEBI:65315"/>
        <dbReference type="EC" id="5.4.99.25"/>
    </reaction>
</comment>
<dbReference type="GO" id="GO:0160148">
    <property type="term" value="F:tRNA pseudouridine(55) synthase activity"/>
    <property type="evidence" value="ECO:0007669"/>
    <property type="project" value="UniProtKB-EC"/>
</dbReference>
<accession>A0A545TS06</accession>
<feature type="active site" description="Nucleophile" evidence="5">
    <location>
        <position position="47"/>
    </location>
</feature>
<comment type="similarity">
    <text evidence="2 5">Belongs to the pseudouridine synthase TruB family. Type 1 subfamily.</text>
</comment>
<evidence type="ECO:0000256" key="4">
    <source>
        <dbReference type="ARBA" id="ARBA00023235"/>
    </source>
</evidence>
<dbReference type="InterPro" id="IPR032819">
    <property type="entry name" value="TruB_C"/>
</dbReference>
<keyword evidence="3 5" id="KW-0819">tRNA processing</keyword>
<dbReference type="CDD" id="cd02573">
    <property type="entry name" value="PseudoU_synth_EcTruB"/>
    <property type="match status" value="1"/>
</dbReference>
<dbReference type="Pfam" id="PF16198">
    <property type="entry name" value="TruB_C_2"/>
    <property type="match status" value="1"/>
</dbReference>
<dbReference type="PANTHER" id="PTHR13767">
    <property type="entry name" value="TRNA-PSEUDOURIDINE SYNTHASE"/>
    <property type="match status" value="1"/>
</dbReference>
<comment type="function">
    <text evidence="5">Responsible for synthesis of pseudouridine from uracil-55 in the psi GC loop of transfer RNAs.</text>
</comment>
<evidence type="ECO:0000256" key="5">
    <source>
        <dbReference type="HAMAP-Rule" id="MF_01080"/>
    </source>
</evidence>
<evidence type="ECO:0000256" key="3">
    <source>
        <dbReference type="ARBA" id="ARBA00022694"/>
    </source>
</evidence>
<comment type="caution">
    <text evidence="8">The sequence shown here is derived from an EMBL/GenBank/DDBJ whole genome shotgun (WGS) entry which is preliminary data.</text>
</comment>
<keyword evidence="4 5" id="KW-0413">Isomerase</keyword>
<keyword evidence="9" id="KW-1185">Reference proteome</keyword>
<feature type="domain" description="Pseudouridine synthase II N-terminal" evidence="6">
    <location>
        <begin position="32"/>
        <end position="184"/>
    </location>
</feature>
<proteinExistence type="inferred from homology"/>
<dbReference type="HAMAP" id="MF_01080">
    <property type="entry name" value="TruB_bact"/>
    <property type="match status" value="1"/>
</dbReference>
<name>A0A545TS06_9PROT</name>
<dbReference type="Proteomes" id="UP000315252">
    <property type="component" value="Unassembled WGS sequence"/>
</dbReference>
<dbReference type="EC" id="5.4.99.25" evidence="5"/>
<evidence type="ECO:0000259" key="6">
    <source>
        <dbReference type="Pfam" id="PF01509"/>
    </source>
</evidence>
<reference evidence="8 9" key="1">
    <citation type="submission" date="2019-06" db="EMBL/GenBank/DDBJ databases">
        <title>Whole genome sequence for Rhodospirillaceae sp. R148.</title>
        <authorList>
            <person name="Wang G."/>
        </authorList>
    </citation>
    <scope>NUCLEOTIDE SEQUENCE [LARGE SCALE GENOMIC DNA]</scope>
    <source>
        <strain evidence="8 9">R148</strain>
    </source>
</reference>
<dbReference type="NCBIfam" id="TIGR00431">
    <property type="entry name" value="TruB"/>
    <property type="match status" value="1"/>
</dbReference>
<dbReference type="SUPFAM" id="SSF55120">
    <property type="entry name" value="Pseudouridine synthase"/>
    <property type="match status" value="1"/>
</dbReference>
<dbReference type="OrthoDB" id="9802309at2"/>
<evidence type="ECO:0000313" key="8">
    <source>
        <dbReference type="EMBL" id="TQV79921.1"/>
    </source>
</evidence>
<dbReference type="InterPro" id="IPR002501">
    <property type="entry name" value="PsdUridine_synth_N"/>
</dbReference>
<evidence type="ECO:0000259" key="7">
    <source>
        <dbReference type="Pfam" id="PF16198"/>
    </source>
</evidence>
<dbReference type="Gene3D" id="3.30.2350.10">
    <property type="entry name" value="Pseudouridine synthase"/>
    <property type="match status" value="1"/>
</dbReference>
<dbReference type="Pfam" id="PF01509">
    <property type="entry name" value="TruB_N"/>
    <property type="match status" value="1"/>
</dbReference>
<evidence type="ECO:0000256" key="2">
    <source>
        <dbReference type="ARBA" id="ARBA00005642"/>
    </source>
</evidence>
<dbReference type="InterPro" id="IPR014780">
    <property type="entry name" value="tRNA_psdUridine_synth_TruB"/>
</dbReference>
<dbReference type="RefSeq" id="WP_142897101.1">
    <property type="nucleotide sequence ID" value="NZ_ML660055.1"/>
</dbReference>
<sequence length="312" mass="34036">MARKRKGRPIHGWLIIDKPLEVTSTQVVGRVRRALDAQKIGHGGTLDPLATGVLPLALGEATKTVSYAMDGRKTYRFQVRWGQATSTDDGEGEVIESSDLRPGQAEIEAALPAFLGTIQQIPPRFSAIKLQGERAYDLARDNQDFELAARSVEIYRFEHCAPEGESDDKDHSWFEIDCGKGTYVRSLARDLARNLGTFGHVSALRRLSVGPFHEEDAISLESLEALGHSPAALELLLPVETALDDIPALALSETEAARLRSGQSVSMMARSLSDQVRALNSGSIVFARTSDTPVALARYEAGEIHPVRVLNL</sequence>
<organism evidence="8 9">
    <name type="scientific">Denitrobaculum tricleocarpae</name>
    <dbReference type="NCBI Taxonomy" id="2591009"/>
    <lineage>
        <taxon>Bacteria</taxon>
        <taxon>Pseudomonadati</taxon>
        <taxon>Pseudomonadota</taxon>
        <taxon>Alphaproteobacteria</taxon>
        <taxon>Rhodospirillales</taxon>
        <taxon>Rhodospirillaceae</taxon>
        <taxon>Denitrobaculum</taxon>
    </lineage>
</organism>
<dbReference type="EMBL" id="VHSH01000004">
    <property type="protein sequence ID" value="TQV79921.1"/>
    <property type="molecule type" value="Genomic_DNA"/>
</dbReference>